<dbReference type="SUPFAM" id="SSF48557">
    <property type="entry name" value="L-aspartase-like"/>
    <property type="match status" value="1"/>
</dbReference>
<dbReference type="InterPro" id="IPR020557">
    <property type="entry name" value="Fumarate_lyase_CS"/>
</dbReference>
<organism evidence="7 8">
    <name type="scientific">Hydrotalea sandarakina</name>
    <dbReference type="NCBI Taxonomy" id="1004304"/>
    <lineage>
        <taxon>Bacteria</taxon>
        <taxon>Pseudomonadati</taxon>
        <taxon>Bacteroidota</taxon>
        <taxon>Chitinophagia</taxon>
        <taxon>Chitinophagales</taxon>
        <taxon>Chitinophagaceae</taxon>
        <taxon>Hydrotalea</taxon>
    </lineage>
</organism>
<evidence type="ECO:0000256" key="2">
    <source>
        <dbReference type="ARBA" id="ARBA00004941"/>
    </source>
</evidence>
<sequence>MKLWQKNSDALKEVEQFTVGNDRQMDLYLAPFDVLGSLAHITMLASVNLLEHNEAVLLKKELYHIYHKISNGQFHLADDVEDIHSQIELLLTEQLGDIGKKIHSARSRNDQVLVDIKLFLRHEITQTTYAIEKFFNLLQQLSEQYKNYLLPGYTHLQLAMPSSFGLWFGAYAESLVDDCITLQAAYKVVNKNPLGSAAGYGSSFPINRTLTTQLLGFDDLNYNVVYAQMGRGKAERITAQALANFADTLAKLSMDMCLYLNQNFGFVSFPAQLTTGSSIMPHKKNPDVFELIRSHCNRIKALPNEIMLQTTNLPSGYHRDLQLLKEHLFPAFTTLRQCLEMAGLMLENIEIKENIIQDEKYRYLFSVEEVNKLVLQGIPFRDAYKQIGLQIESGNFTYSTDLHHTHEGSIGNLCNQQIQQQMQSTLKGFEFNKAATAIEQLLASAKNE</sequence>
<gene>
    <name evidence="7" type="ORF">LX80_02527</name>
</gene>
<dbReference type="Gene3D" id="1.10.40.30">
    <property type="entry name" value="Fumarase/aspartase (C-terminal domain)"/>
    <property type="match status" value="1"/>
</dbReference>
<comment type="catalytic activity">
    <reaction evidence="1">
        <text>2-(N(omega)-L-arginino)succinate = fumarate + L-arginine</text>
        <dbReference type="Rhea" id="RHEA:24020"/>
        <dbReference type="ChEBI" id="CHEBI:29806"/>
        <dbReference type="ChEBI" id="CHEBI:32682"/>
        <dbReference type="ChEBI" id="CHEBI:57472"/>
        <dbReference type="EC" id="4.3.2.1"/>
    </reaction>
</comment>
<evidence type="ECO:0000256" key="4">
    <source>
        <dbReference type="ARBA" id="ARBA00022571"/>
    </source>
</evidence>
<accession>A0A2W7RHY0</accession>
<dbReference type="PRINTS" id="PR00149">
    <property type="entry name" value="FUMRATELYASE"/>
</dbReference>
<dbReference type="GO" id="GO:0004056">
    <property type="term" value="F:argininosuccinate lyase activity"/>
    <property type="evidence" value="ECO:0007669"/>
    <property type="project" value="UniProtKB-UniRule"/>
</dbReference>
<keyword evidence="7" id="KW-0456">Lyase</keyword>
<protein>
    <recommendedName>
        <fullName evidence="3 5">Argininosuccinate lyase</fullName>
        <ecNumber evidence="3 5">4.3.2.1</ecNumber>
    </recommendedName>
</protein>
<dbReference type="PROSITE" id="PS00163">
    <property type="entry name" value="FUMARATE_LYASES"/>
    <property type="match status" value="1"/>
</dbReference>
<reference evidence="7 8" key="1">
    <citation type="submission" date="2018-06" db="EMBL/GenBank/DDBJ databases">
        <title>Genomic Encyclopedia of Archaeal and Bacterial Type Strains, Phase II (KMG-II): from individual species to whole genera.</title>
        <authorList>
            <person name="Goeker M."/>
        </authorList>
    </citation>
    <scope>NUCLEOTIDE SEQUENCE [LARGE SCALE GENOMIC DNA]</scope>
    <source>
        <strain evidence="7 8">DSM 23241</strain>
    </source>
</reference>
<keyword evidence="4" id="KW-0028">Amino-acid biosynthesis</keyword>
<evidence type="ECO:0000256" key="1">
    <source>
        <dbReference type="ARBA" id="ARBA00000985"/>
    </source>
</evidence>
<dbReference type="InterPro" id="IPR009049">
    <property type="entry name" value="Argininosuccinate_lyase"/>
</dbReference>
<dbReference type="Gene3D" id="1.10.275.10">
    <property type="entry name" value="Fumarase/aspartase (N-terminal domain)"/>
    <property type="match status" value="1"/>
</dbReference>
<name>A0A2W7RHY0_9BACT</name>
<dbReference type="NCBIfam" id="TIGR00838">
    <property type="entry name" value="argH"/>
    <property type="match status" value="1"/>
</dbReference>
<dbReference type="InterPro" id="IPR000362">
    <property type="entry name" value="Fumarate_lyase_fam"/>
</dbReference>
<dbReference type="OrthoDB" id="9769623at2"/>
<dbReference type="GO" id="GO:0005829">
    <property type="term" value="C:cytosol"/>
    <property type="evidence" value="ECO:0007669"/>
    <property type="project" value="TreeGrafter"/>
</dbReference>
<evidence type="ECO:0000256" key="3">
    <source>
        <dbReference type="ARBA" id="ARBA00012338"/>
    </source>
</evidence>
<comment type="pathway">
    <text evidence="2">Amino-acid biosynthesis; L-arginine biosynthesis; L-arginine from L-ornithine and carbamoyl phosphate: step 3/3.</text>
</comment>
<dbReference type="GO" id="GO:0042450">
    <property type="term" value="P:L-arginine biosynthetic process via ornithine"/>
    <property type="evidence" value="ECO:0007669"/>
    <property type="project" value="UniProtKB-UniRule"/>
</dbReference>
<dbReference type="InterPro" id="IPR022761">
    <property type="entry name" value="Fumarate_lyase_N"/>
</dbReference>
<evidence type="ECO:0000313" key="8">
    <source>
        <dbReference type="Proteomes" id="UP000249720"/>
    </source>
</evidence>
<dbReference type="AlphaFoldDB" id="A0A2W7RHY0"/>
<dbReference type="EC" id="4.3.2.1" evidence="3 5"/>
<dbReference type="PANTHER" id="PTHR43814:SF1">
    <property type="entry name" value="ARGININOSUCCINATE LYASE"/>
    <property type="match status" value="1"/>
</dbReference>
<dbReference type="RefSeq" id="WP_111297021.1">
    <property type="nucleotide sequence ID" value="NZ_QKZV01000010.1"/>
</dbReference>
<dbReference type="InterPro" id="IPR024083">
    <property type="entry name" value="Fumarase/histidase_N"/>
</dbReference>
<dbReference type="PRINTS" id="PR00145">
    <property type="entry name" value="ARGSUCLYASE"/>
</dbReference>
<dbReference type="PANTHER" id="PTHR43814">
    <property type="entry name" value="ARGININOSUCCINATE LYASE"/>
    <property type="match status" value="1"/>
</dbReference>
<dbReference type="Pfam" id="PF00206">
    <property type="entry name" value="Lyase_1"/>
    <property type="match status" value="1"/>
</dbReference>
<evidence type="ECO:0000256" key="5">
    <source>
        <dbReference type="NCBIfam" id="TIGR00838"/>
    </source>
</evidence>
<dbReference type="InterPro" id="IPR008948">
    <property type="entry name" value="L-Aspartase-like"/>
</dbReference>
<dbReference type="Gene3D" id="1.20.200.10">
    <property type="entry name" value="Fumarase/aspartase (Central domain)"/>
    <property type="match status" value="1"/>
</dbReference>
<evidence type="ECO:0000259" key="6">
    <source>
        <dbReference type="Pfam" id="PF00206"/>
    </source>
</evidence>
<dbReference type="EMBL" id="QKZV01000010">
    <property type="protein sequence ID" value="PZX60508.1"/>
    <property type="molecule type" value="Genomic_DNA"/>
</dbReference>
<feature type="domain" description="Fumarate lyase N-terminal" evidence="6">
    <location>
        <begin position="25"/>
        <end position="299"/>
    </location>
</feature>
<proteinExistence type="predicted"/>
<dbReference type="UniPathway" id="UPA00068">
    <property type="reaction ID" value="UER00114"/>
</dbReference>
<keyword evidence="8" id="KW-1185">Reference proteome</keyword>
<comment type="caution">
    <text evidence="7">The sequence shown here is derived from an EMBL/GenBank/DDBJ whole genome shotgun (WGS) entry which is preliminary data.</text>
</comment>
<dbReference type="Proteomes" id="UP000249720">
    <property type="component" value="Unassembled WGS sequence"/>
</dbReference>
<keyword evidence="4" id="KW-0055">Arginine biosynthesis</keyword>
<evidence type="ECO:0000313" key="7">
    <source>
        <dbReference type="EMBL" id="PZX60508.1"/>
    </source>
</evidence>